<name>A0AAV0WI32_9HEMI</name>
<dbReference type="Proteomes" id="UP001160148">
    <property type="component" value="Unassembled WGS sequence"/>
</dbReference>
<organism evidence="1 2">
    <name type="scientific">Macrosiphum euphorbiae</name>
    <name type="common">potato aphid</name>
    <dbReference type="NCBI Taxonomy" id="13131"/>
    <lineage>
        <taxon>Eukaryota</taxon>
        <taxon>Metazoa</taxon>
        <taxon>Ecdysozoa</taxon>
        <taxon>Arthropoda</taxon>
        <taxon>Hexapoda</taxon>
        <taxon>Insecta</taxon>
        <taxon>Pterygota</taxon>
        <taxon>Neoptera</taxon>
        <taxon>Paraneoptera</taxon>
        <taxon>Hemiptera</taxon>
        <taxon>Sternorrhyncha</taxon>
        <taxon>Aphidomorpha</taxon>
        <taxon>Aphidoidea</taxon>
        <taxon>Aphididae</taxon>
        <taxon>Macrosiphini</taxon>
        <taxon>Macrosiphum</taxon>
    </lineage>
</organism>
<dbReference type="AlphaFoldDB" id="A0AAV0WI32"/>
<protein>
    <recommendedName>
        <fullName evidence="3">DUF4371 domain-containing protein</fullName>
    </recommendedName>
</protein>
<dbReference type="InterPro" id="IPR012337">
    <property type="entry name" value="RNaseH-like_sf"/>
</dbReference>
<evidence type="ECO:0008006" key="3">
    <source>
        <dbReference type="Google" id="ProtNLM"/>
    </source>
</evidence>
<evidence type="ECO:0000313" key="2">
    <source>
        <dbReference type="Proteomes" id="UP001160148"/>
    </source>
</evidence>
<dbReference type="EMBL" id="CARXXK010000002">
    <property type="protein sequence ID" value="CAI6355386.1"/>
    <property type="molecule type" value="Genomic_DNA"/>
</dbReference>
<dbReference type="SUPFAM" id="SSF53098">
    <property type="entry name" value="Ribonuclease H-like"/>
    <property type="match status" value="1"/>
</dbReference>
<keyword evidence="2" id="KW-1185">Reference proteome</keyword>
<dbReference type="PANTHER" id="PTHR37162">
    <property type="entry name" value="HAT FAMILY DIMERISATION DOMAINCONTAINING PROTEIN-RELATED"/>
    <property type="match status" value="1"/>
</dbReference>
<evidence type="ECO:0000313" key="1">
    <source>
        <dbReference type="EMBL" id="CAI6355386.1"/>
    </source>
</evidence>
<reference evidence="1 2" key="1">
    <citation type="submission" date="2023-01" db="EMBL/GenBank/DDBJ databases">
        <authorList>
            <person name="Whitehead M."/>
        </authorList>
    </citation>
    <scope>NUCLEOTIDE SEQUENCE [LARGE SCALE GENOMIC DNA]</scope>
</reference>
<comment type="caution">
    <text evidence="1">The sequence shown here is derived from an EMBL/GenBank/DDBJ whole genome shotgun (WGS) entry which is preliminary data.</text>
</comment>
<sequence>MCALVRYMSPTTGRVRTELLELISLDATDCSAEKIYNAFKNCLVSKSIPLTNILGLASDGANVMVGKNNSFFSHLTNDVPLAILMRCLCHSSALVAGKACEKLPRGPEELLRSIATYCSGSAKRCSQLTEMQEYFHMERKKILKLASTRWLSMHQCVSRILEYWVVLISYFRVAVVEDKLLGAENILRSMENSYTKIDVLNTVQLHNINVDDPNNFLQNDLVFLGTECEEYINNFNSAVVTEIKNKCLEFFIQAAIEIKKRLPINNLFFKQLKFIDPKIALTADGTEINFKVIIETFNKPFDVDELTMEWRRLKVLINQEQKKN</sequence>
<gene>
    <name evidence="1" type="ORF">MEUPH1_LOCUS11249</name>
</gene>
<accession>A0AAV0WI32</accession>
<dbReference type="PANTHER" id="PTHR37162:SF1">
    <property type="entry name" value="BED-TYPE DOMAIN-CONTAINING PROTEIN"/>
    <property type="match status" value="1"/>
</dbReference>
<proteinExistence type="predicted"/>